<evidence type="ECO:0000259" key="7">
    <source>
        <dbReference type="PROSITE" id="PS51324"/>
    </source>
</evidence>
<evidence type="ECO:0000256" key="5">
    <source>
        <dbReference type="ARBA" id="ARBA00023002"/>
    </source>
</evidence>
<dbReference type="Gene3D" id="1.20.120.310">
    <property type="entry name" value="ERV/ALR sulfhydryl oxidase domain"/>
    <property type="match status" value="1"/>
</dbReference>
<comment type="cofactor">
    <cofactor evidence="1">
        <name>FAD</name>
        <dbReference type="ChEBI" id="CHEBI:57692"/>
    </cofactor>
</comment>
<protein>
    <recommendedName>
        <fullName evidence="2">thiol oxidase</fullName>
        <ecNumber evidence="2">1.8.3.2</ecNumber>
    </recommendedName>
</protein>
<dbReference type="EMBL" id="MN740248">
    <property type="protein sequence ID" value="QHT95949.1"/>
    <property type="molecule type" value="Genomic_DNA"/>
</dbReference>
<name>A0A6C0ITB3_9ZZZZ</name>
<sequence length="151" mass="18008">MSPSDWGPPTWIFIHTLAQKLREDQFSAIGIPLILQIKTICYHLPCPDCTTHAKDFWSKVQIGNIKTKQDLVNLLFMFHNMVNSRKRQPLFKKENLISTYSRKSLIETFNNFVRNFNTKGNMNLINESFHRNIFLKNFKKWMMENMKYFTL</sequence>
<evidence type="ECO:0000256" key="4">
    <source>
        <dbReference type="ARBA" id="ARBA00022827"/>
    </source>
</evidence>
<keyword evidence="3" id="KW-0285">Flavoprotein</keyword>
<proteinExistence type="predicted"/>
<evidence type="ECO:0000313" key="8">
    <source>
        <dbReference type="EMBL" id="QHT95949.1"/>
    </source>
</evidence>
<evidence type="ECO:0000256" key="3">
    <source>
        <dbReference type="ARBA" id="ARBA00022630"/>
    </source>
</evidence>
<keyword evidence="4" id="KW-0274">FAD</keyword>
<evidence type="ECO:0000256" key="1">
    <source>
        <dbReference type="ARBA" id="ARBA00001974"/>
    </source>
</evidence>
<reference evidence="8" key="1">
    <citation type="journal article" date="2020" name="Nature">
        <title>Giant virus diversity and host interactions through global metagenomics.</title>
        <authorList>
            <person name="Schulz F."/>
            <person name="Roux S."/>
            <person name="Paez-Espino D."/>
            <person name="Jungbluth S."/>
            <person name="Walsh D.A."/>
            <person name="Denef V.J."/>
            <person name="McMahon K.D."/>
            <person name="Konstantinidis K.T."/>
            <person name="Eloe-Fadrosh E.A."/>
            <person name="Kyrpides N.C."/>
            <person name="Woyke T."/>
        </authorList>
    </citation>
    <scope>NUCLEOTIDE SEQUENCE</scope>
    <source>
        <strain evidence="8">GVMAG-M-3300024301-20</strain>
    </source>
</reference>
<keyword evidence="5" id="KW-0560">Oxidoreductase</keyword>
<dbReference type="EC" id="1.8.3.2" evidence="2"/>
<keyword evidence="6" id="KW-1015">Disulfide bond</keyword>
<dbReference type="InterPro" id="IPR017905">
    <property type="entry name" value="ERV/ALR_sulphydryl_oxidase"/>
</dbReference>
<organism evidence="8">
    <name type="scientific">viral metagenome</name>
    <dbReference type="NCBI Taxonomy" id="1070528"/>
    <lineage>
        <taxon>unclassified sequences</taxon>
        <taxon>metagenomes</taxon>
        <taxon>organismal metagenomes</taxon>
    </lineage>
</organism>
<dbReference type="PROSITE" id="PS51324">
    <property type="entry name" value="ERV_ALR"/>
    <property type="match status" value="1"/>
</dbReference>
<dbReference type="AlphaFoldDB" id="A0A6C0ITB3"/>
<dbReference type="GO" id="GO:0016972">
    <property type="term" value="F:thiol oxidase activity"/>
    <property type="evidence" value="ECO:0007669"/>
    <property type="project" value="UniProtKB-EC"/>
</dbReference>
<feature type="domain" description="ERV/ALR sulfhydryl oxidase" evidence="7">
    <location>
        <begin position="1"/>
        <end position="100"/>
    </location>
</feature>
<dbReference type="SUPFAM" id="SSF69000">
    <property type="entry name" value="FAD-dependent thiol oxidase"/>
    <property type="match status" value="1"/>
</dbReference>
<dbReference type="InterPro" id="IPR036774">
    <property type="entry name" value="ERV/ALR_sulphydryl_oxid_sf"/>
</dbReference>
<evidence type="ECO:0000256" key="2">
    <source>
        <dbReference type="ARBA" id="ARBA00012512"/>
    </source>
</evidence>
<accession>A0A6C0ITB3</accession>
<evidence type="ECO:0000256" key="6">
    <source>
        <dbReference type="ARBA" id="ARBA00023157"/>
    </source>
</evidence>
<dbReference type="Pfam" id="PF04777">
    <property type="entry name" value="Evr1_Alr"/>
    <property type="match status" value="1"/>
</dbReference>